<dbReference type="HOGENOM" id="CLU_3138440_0_0_0"/>
<dbReference type="STRING" id="452637.Oter_3419"/>
<evidence type="ECO:0000313" key="2">
    <source>
        <dbReference type="Proteomes" id="UP000007013"/>
    </source>
</evidence>
<organism evidence="1 2">
    <name type="scientific">Opitutus terrae (strain DSM 11246 / JCM 15787 / PB90-1)</name>
    <dbReference type="NCBI Taxonomy" id="452637"/>
    <lineage>
        <taxon>Bacteria</taxon>
        <taxon>Pseudomonadati</taxon>
        <taxon>Verrucomicrobiota</taxon>
        <taxon>Opitutia</taxon>
        <taxon>Opitutales</taxon>
        <taxon>Opitutaceae</taxon>
        <taxon>Opitutus</taxon>
    </lineage>
</organism>
<protein>
    <submittedName>
        <fullName evidence="1">Uncharacterized protein</fullName>
    </submittedName>
</protein>
<dbReference type="AlphaFoldDB" id="B1ZV29"/>
<keyword evidence="2" id="KW-1185">Reference proteome</keyword>
<evidence type="ECO:0000313" key="1">
    <source>
        <dbReference type="EMBL" id="ACB76696.1"/>
    </source>
</evidence>
<sequence>MPELDPKEKLVREKIRAGLTREQALAVIAAQEEHDAALAAEAKKQPAKK</sequence>
<name>B1ZV29_OPITP</name>
<gene>
    <name evidence="1" type="ordered locus">Oter_3419</name>
</gene>
<dbReference type="RefSeq" id="WP_012376225.1">
    <property type="nucleotide sequence ID" value="NC_010571.1"/>
</dbReference>
<reference evidence="1 2" key="1">
    <citation type="journal article" date="2011" name="J. Bacteriol.">
        <title>Genome sequence of the verrucomicrobium Opitutus terrae PB90-1, an abundant inhabitant of rice paddy soil ecosystems.</title>
        <authorList>
            <person name="van Passel M.W."/>
            <person name="Kant R."/>
            <person name="Palva A."/>
            <person name="Copeland A."/>
            <person name="Lucas S."/>
            <person name="Lapidus A."/>
            <person name="Glavina del Rio T."/>
            <person name="Pitluck S."/>
            <person name="Goltsman E."/>
            <person name="Clum A."/>
            <person name="Sun H."/>
            <person name="Schmutz J."/>
            <person name="Larimer F.W."/>
            <person name="Land M.L."/>
            <person name="Hauser L."/>
            <person name="Kyrpides N."/>
            <person name="Mikhailova N."/>
            <person name="Richardson P.P."/>
            <person name="Janssen P.H."/>
            <person name="de Vos W.M."/>
            <person name="Smidt H."/>
        </authorList>
    </citation>
    <scope>NUCLEOTIDE SEQUENCE [LARGE SCALE GENOMIC DNA]</scope>
    <source>
        <strain evidence="2">DSM 11246 / JCM 15787 / PB90-1</strain>
    </source>
</reference>
<dbReference type="KEGG" id="ote:Oter_3419"/>
<dbReference type="Proteomes" id="UP000007013">
    <property type="component" value="Chromosome"/>
</dbReference>
<dbReference type="EMBL" id="CP001032">
    <property type="protein sequence ID" value="ACB76696.1"/>
    <property type="molecule type" value="Genomic_DNA"/>
</dbReference>
<proteinExistence type="predicted"/>
<accession>B1ZV29</accession>